<accession>A0A1F4SF68</accession>
<feature type="domain" description="Asn/Gln amidotransferase" evidence="11">
    <location>
        <begin position="333"/>
        <end position="481"/>
    </location>
</feature>
<dbReference type="SUPFAM" id="SSF55931">
    <property type="entry name" value="Glutamine synthetase/guanido kinase"/>
    <property type="match status" value="1"/>
</dbReference>
<dbReference type="EC" id="6.3.5.-" evidence="10"/>
<evidence type="ECO:0000256" key="10">
    <source>
        <dbReference type="HAMAP-Rule" id="MF_00121"/>
    </source>
</evidence>
<dbReference type="PROSITE" id="PS01234">
    <property type="entry name" value="GATB"/>
    <property type="match status" value="1"/>
</dbReference>
<evidence type="ECO:0000313" key="12">
    <source>
        <dbReference type="EMBL" id="OGC19078.1"/>
    </source>
</evidence>
<dbReference type="InterPro" id="IPR003789">
    <property type="entry name" value="Asn/Gln_tRNA_amidoTrase-B-like"/>
</dbReference>
<keyword evidence="3 10" id="KW-0436">Ligase</keyword>
<keyword evidence="4 10" id="KW-0547">Nucleotide-binding</keyword>
<comment type="catalytic activity">
    <reaction evidence="9 10">
        <text>L-glutamyl-tRNA(Gln) + L-glutamine + ATP + H2O = L-glutaminyl-tRNA(Gln) + L-glutamate + ADP + phosphate + H(+)</text>
        <dbReference type="Rhea" id="RHEA:17521"/>
        <dbReference type="Rhea" id="RHEA-COMP:9681"/>
        <dbReference type="Rhea" id="RHEA-COMP:9684"/>
        <dbReference type="ChEBI" id="CHEBI:15377"/>
        <dbReference type="ChEBI" id="CHEBI:15378"/>
        <dbReference type="ChEBI" id="CHEBI:29985"/>
        <dbReference type="ChEBI" id="CHEBI:30616"/>
        <dbReference type="ChEBI" id="CHEBI:43474"/>
        <dbReference type="ChEBI" id="CHEBI:58359"/>
        <dbReference type="ChEBI" id="CHEBI:78520"/>
        <dbReference type="ChEBI" id="CHEBI:78521"/>
        <dbReference type="ChEBI" id="CHEBI:456216"/>
    </reaction>
</comment>
<dbReference type="GO" id="GO:0005524">
    <property type="term" value="F:ATP binding"/>
    <property type="evidence" value="ECO:0007669"/>
    <property type="project" value="UniProtKB-KW"/>
</dbReference>
<reference evidence="12 13" key="1">
    <citation type="journal article" date="2016" name="Nat. Commun.">
        <title>Thousands of microbial genomes shed light on interconnected biogeochemical processes in an aquifer system.</title>
        <authorList>
            <person name="Anantharaman K."/>
            <person name="Brown C.T."/>
            <person name="Hug L.A."/>
            <person name="Sharon I."/>
            <person name="Castelle C.J."/>
            <person name="Probst A.J."/>
            <person name="Thomas B.C."/>
            <person name="Singh A."/>
            <person name="Wilkins M.J."/>
            <person name="Karaoz U."/>
            <person name="Brodie E.L."/>
            <person name="Williams K.H."/>
            <person name="Hubbard S.S."/>
            <person name="Banfield J.F."/>
        </authorList>
    </citation>
    <scope>NUCLEOTIDE SEQUENCE [LARGE SCALE GENOMIC DNA]</scope>
</reference>
<dbReference type="NCBIfam" id="NF004012">
    <property type="entry name" value="PRK05477.1-2"/>
    <property type="match status" value="1"/>
</dbReference>
<evidence type="ECO:0000256" key="4">
    <source>
        <dbReference type="ARBA" id="ARBA00022741"/>
    </source>
</evidence>
<dbReference type="FunFam" id="1.10.10.410:FF:000001">
    <property type="entry name" value="Aspartyl/glutamyl-tRNA(Asn/Gln) amidotransferase subunit B"/>
    <property type="match status" value="1"/>
</dbReference>
<comment type="function">
    <text evidence="7 10">Allows the formation of correctly charged Asn-tRNA(Asn) or Gln-tRNA(Gln) through the transamidation of misacylated Asp-tRNA(Asn) or Glu-tRNA(Gln) in organisms which lack either or both of asparaginyl-tRNA or glutaminyl-tRNA synthetases. The reaction takes place in the presence of glutamine and ATP through an activated phospho-Asp-tRNA(Asn) or phospho-Glu-tRNA(Gln).</text>
</comment>
<evidence type="ECO:0000256" key="9">
    <source>
        <dbReference type="ARBA" id="ARBA00047913"/>
    </source>
</evidence>
<dbReference type="InterPro" id="IPR017959">
    <property type="entry name" value="Asn/Gln-tRNA_amidoTrfase_suB/E"/>
</dbReference>
<protein>
    <recommendedName>
        <fullName evidence="10">Aspartyl/glutamyl-tRNA(Asn/Gln) amidotransferase subunit B</fullName>
        <shortName evidence="10">Asp/Glu-ADT subunit B</shortName>
        <ecNumber evidence="10">6.3.5.-</ecNumber>
    </recommendedName>
</protein>
<dbReference type="GO" id="GO:0016740">
    <property type="term" value="F:transferase activity"/>
    <property type="evidence" value="ECO:0007669"/>
    <property type="project" value="UniProtKB-KW"/>
</dbReference>
<dbReference type="NCBIfam" id="NF004014">
    <property type="entry name" value="PRK05477.1-4"/>
    <property type="match status" value="1"/>
</dbReference>
<dbReference type="HAMAP" id="MF_00121">
    <property type="entry name" value="GatB"/>
    <property type="match status" value="1"/>
</dbReference>
<comment type="catalytic activity">
    <reaction evidence="8 10">
        <text>L-aspartyl-tRNA(Asn) + L-glutamine + ATP + H2O = L-asparaginyl-tRNA(Asn) + L-glutamate + ADP + phosphate + 2 H(+)</text>
        <dbReference type="Rhea" id="RHEA:14513"/>
        <dbReference type="Rhea" id="RHEA-COMP:9674"/>
        <dbReference type="Rhea" id="RHEA-COMP:9677"/>
        <dbReference type="ChEBI" id="CHEBI:15377"/>
        <dbReference type="ChEBI" id="CHEBI:15378"/>
        <dbReference type="ChEBI" id="CHEBI:29985"/>
        <dbReference type="ChEBI" id="CHEBI:30616"/>
        <dbReference type="ChEBI" id="CHEBI:43474"/>
        <dbReference type="ChEBI" id="CHEBI:58359"/>
        <dbReference type="ChEBI" id="CHEBI:78515"/>
        <dbReference type="ChEBI" id="CHEBI:78516"/>
        <dbReference type="ChEBI" id="CHEBI:456216"/>
    </reaction>
</comment>
<comment type="subunit">
    <text evidence="2 10">Heterotrimer of A, B and C subunits.</text>
</comment>
<dbReference type="Pfam" id="PF02637">
    <property type="entry name" value="GatB_Yqey"/>
    <property type="match status" value="1"/>
</dbReference>
<dbReference type="Gene3D" id="1.10.150.380">
    <property type="entry name" value="GatB domain, N-terminal subdomain"/>
    <property type="match status" value="1"/>
</dbReference>
<evidence type="ECO:0000259" key="11">
    <source>
        <dbReference type="SMART" id="SM00845"/>
    </source>
</evidence>
<keyword evidence="5 10" id="KW-0067">ATP-binding</keyword>
<dbReference type="InterPro" id="IPR018027">
    <property type="entry name" value="Asn/Gln_amidotransferase"/>
</dbReference>
<dbReference type="GO" id="GO:0050566">
    <property type="term" value="F:asparaginyl-tRNA synthase (glutamine-hydrolyzing) activity"/>
    <property type="evidence" value="ECO:0007669"/>
    <property type="project" value="RHEA"/>
</dbReference>
<dbReference type="EMBL" id="MEUB01000061">
    <property type="protein sequence ID" value="OGC19078.1"/>
    <property type="molecule type" value="Genomic_DNA"/>
</dbReference>
<keyword evidence="12" id="KW-0808">Transferase</keyword>
<dbReference type="NCBIfam" id="TIGR00133">
    <property type="entry name" value="gatB"/>
    <property type="match status" value="1"/>
</dbReference>
<evidence type="ECO:0000256" key="8">
    <source>
        <dbReference type="ARBA" id="ARBA00047380"/>
    </source>
</evidence>
<evidence type="ECO:0000256" key="3">
    <source>
        <dbReference type="ARBA" id="ARBA00022598"/>
    </source>
</evidence>
<evidence type="ECO:0000256" key="7">
    <source>
        <dbReference type="ARBA" id="ARBA00024799"/>
    </source>
</evidence>
<dbReference type="SMART" id="SM00845">
    <property type="entry name" value="GatB_Yqey"/>
    <property type="match status" value="1"/>
</dbReference>
<evidence type="ECO:0000313" key="13">
    <source>
        <dbReference type="Proteomes" id="UP000178417"/>
    </source>
</evidence>
<dbReference type="GO" id="GO:0050567">
    <property type="term" value="F:glutaminyl-tRNA synthase (glutamine-hydrolyzing) activity"/>
    <property type="evidence" value="ECO:0007669"/>
    <property type="project" value="UniProtKB-UniRule"/>
</dbReference>
<name>A0A1F4SF68_UNCSA</name>
<dbReference type="Gene3D" id="1.10.10.410">
    <property type="match status" value="1"/>
</dbReference>
<dbReference type="InterPro" id="IPR042114">
    <property type="entry name" value="GatB_C_1"/>
</dbReference>
<proteinExistence type="inferred from homology"/>
<dbReference type="InterPro" id="IPR017958">
    <property type="entry name" value="Gln-tRNA_amidoTrfase_suB_CS"/>
</dbReference>
<dbReference type="InterPro" id="IPR004413">
    <property type="entry name" value="GatB"/>
</dbReference>
<comment type="caution">
    <text evidence="12">The sequence shown here is derived from an EMBL/GenBank/DDBJ whole genome shotgun (WGS) entry which is preliminary data.</text>
</comment>
<evidence type="ECO:0000256" key="1">
    <source>
        <dbReference type="ARBA" id="ARBA00005306"/>
    </source>
</evidence>
<gene>
    <name evidence="10" type="primary">gatB</name>
    <name evidence="12" type="ORF">A2310_05245</name>
</gene>
<dbReference type="SUPFAM" id="SSF89095">
    <property type="entry name" value="GatB/YqeY motif"/>
    <property type="match status" value="1"/>
</dbReference>
<dbReference type="InterPro" id="IPR006075">
    <property type="entry name" value="Asn/Gln-tRNA_Trfase_suB/E_cat"/>
</dbReference>
<sequence length="483" mass="54160">MSKHETIIGLEVHAQLKTSSKMFCGCANNFGDPPNTNICPVCTGQPGTLPVINKKAIELAIKTALATNCKINERSVFARKNYFYPDLPKDFQISQFDLPLAEHGFLEIEVDGNKKRIGITRIHLEEDAGKLVHKGADRIMGSDYSLADYNRAATPLMEIVSEPDIRTPEEAKAYMEKLAHLLEYIGVCDAKMEEGSLRCDANISIRPVGQKEFGTKTEIKNMNSFKAVMKALKAEELRHREVIDEGGTIIQETRFYSEETEKTKGMRTKEFSHDYRYFPEPDLVPIAPTKEWIEEIRKTVGELPDKKENRFIKDYGISETDAFFIVSNSKMATFLEETTKSYNNPKAIANWLVGEITACLKESKMTFDNIALSPNQLAEMLALIDNGVLSRKVAKEIVLPELLKGSNSIQGIIKEKGLTQISDEGELVSIAQDIIRNNPKQVEQFKSGKEAVLMFFVGQVMKATKGRANPDAVQKILKEALKK</sequence>
<dbReference type="PANTHER" id="PTHR11659">
    <property type="entry name" value="GLUTAMYL-TRNA GLN AMIDOTRANSFERASE SUBUNIT B MITOCHONDRIAL AND PROKARYOTIC PET112-RELATED"/>
    <property type="match status" value="1"/>
</dbReference>
<comment type="similarity">
    <text evidence="1 10">Belongs to the GatB/GatE family. GatB subfamily.</text>
</comment>
<dbReference type="STRING" id="1802579.A2310_05245"/>
<dbReference type="Proteomes" id="UP000178417">
    <property type="component" value="Unassembled WGS sequence"/>
</dbReference>
<evidence type="ECO:0000256" key="5">
    <source>
        <dbReference type="ARBA" id="ARBA00022840"/>
    </source>
</evidence>
<dbReference type="InterPro" id="IPR014746">
    <property type="entry name" value="Gln_synth/guanido_kin_cat_dom"/>
</dbReference>
<evidence type="ECO:0000256" key="6">
    <source>
        <dbReference type="ARBA" id="ARBA00022917"/>
    </source>
</evidence>
<keyword evidence="6 10" id="KW-0648">Protein biosynthesis</keyword>
<dbReference type="Pfam" id="PF02934">
    <property type="entry name" value="GatB_N"/>
    <property type="match status" value="1"/>
</dbReference>
<organism evidence="12 13">
    <name type="scientific">candidate division WOR-1 bacterium RIFOXYB2_FULL_37_13</name>
    <dbReference type="NCBI Taxonomy" id="1802579"/>
    <lineage>
        <taxon>Bacteria</taxon>
        <taxon>Bacillati</taxon>
        <taxon>Saganbacteria</taxon>
    </lineage>
</organism>
<evidence type="ECO:0000256" key="2">
    <source>
        <dbReference type="ARBA" id="ARBA00011123"/>
    </source>
</evidence>
<dbReference type="GO" id="GO:0006412">
    <property type="term" value="P:translation"/>
    <property type="evidence" value="ECO:0007669"/>
    <property type="project" value="UniProtKB-UniRule"/>
</dbReference>
<dbReference type="AlphaFoldDB" id="A0A1F4SF68"/>
<dbReference type="InterPro" id="IPR023168">
    <property type="entry name" value="GatB_Yqey_C_2"/>
</dbReference>